<evidence type="ECO:0000256" key="8">
    <source>
        <dbReference type="ARBA" id="ARBA00023209"/>
    </source>
</evidence>
<evidence type="ECO:0000256" key="7">
    <source>
        <dbReference type="ARBA" id="ARBA00023136"/>
    </source>
</evidence>
<keyword evidence="1 10" id="KW-1003">Cell membrane</keyword>
<keyword evidence="8 10" id="KW-0594">Phospholipid biosynthesis</keyword>
<keyword evidence="7 10" id="KW-0472">Membrane</keyword>
<dbReference type="GO" id="GO:0043772">
    <property type="term" value="F:acyl-phosphate glycerol-3-phosphate acyltransferase activity"/>
    <property type="evidence" value="ECO:0007669"/>
    <property type="project" value="UniProtKB-UniRule"/>
</dbReference>
<evidence type="ECO:0000256" key="4">
    <source>
        <dbReference type="ARBA" id="ARBA00022692"/>
    </source>
</evidence>
<accession>A0A4R3LJ53</accession>
<evidence type="ECO:0000313" key="11">
    <source>
        <dbReference type="EMBL" id="TCT00290.1"/>
    </source>
</evidence>
<feature type="transmembrane region" description="Helical" evidence="10">
    <location>
        <begin position="84"/>
        <end position="106"/>
    </location>
</feature>
<sequence length="218" mass="22615">MIALAIKLLLAYLVGSIVGSLVLGHLRGIDIRKAGSGNAGATNAFRTQGWTFALMVAAIDVGKGALAALVIARLDLFGQTPVAMSQASVGLACALAAAVGHCYPVWHGFRGGKAAGTLFGGVLALSAWLALAMLAVWLLVLASTGYVGLASVMAAVSFPIILLLTPLRADAALVLVAVAAAALLVWKHRANLARLRAGSEPRFQRARVLARLFARRKR</sequence>
<keyword evidence="11" id="KW-0012">Acyltransferase</keyword>
<feature type="transmembrane region" description="Helical" evidence="10">
    <location>
        <begin position="118"/>
        <end position="139"/>
    </location>
</feature>
<feature type="transmembrane region" description="Helical" evidence="10">
    <location>
        <begin position="52"/>
        <end position="72"/>
    </location>
</feature>
<dbReference type="NCBIfam" id="TIGR00023">
    <property type="entry name" value="glycerol-3-phosphate 1-O-acyltransferase PlsY"/>
    <property type="match status" value="1"/>
</dbReference>
<dbReference type="GO" id="GO:0008654">
    <property type="term" value="P:phospholipid biosynthetic process"/>
    <property type="evidence" value="ECO:0007669"/>
    <property type="project" value="UniProtKB-UniRule"/>
</dbReference>
<dbReference type="UniPathway" id="UPA00085"/>
<proteinExistence type="inferred from homology"/>
<dbReference type="RefSeq" id="WP_164484121.1">
    <property type="nucleotide sequence ID" value="NZ_JBHLWF010000007.1"/>
</dbReference>
<keyword evidence="3 10" id="KW-0808">Transferase</keyword>
<evidence type="ECO:0000256" key="1">
    <source>
        <dbReference type="ARBA" id="ARBA00022475"/>
    </source>
</evidence>
<evidence type="ECO:0000256" key="6">
    <source>
        <dbReference type="ARBA" id="ARBA00023098"/>
    </source>
</evidence>
<comment type="similarity">
    <text evidence="10">Belongs to the PlsY family.</text>
</comment>
<dbReference type="HAMAP" id="MF_01043">
    <property type="entry name" value="PlsY"/>
    <property type="match status" value="1"/>
</dbReference>
<gene>
    <name evidence="10" type="primary">plsY</name>
    <name evidence="11" type="ORF">EDC25_10358</name>
</gene>
<dbReference type="PANTHER" id="PTHR30309">
    <property type="entry name" value="INNER MEMBRANE PROTEIN YGIH"/>
    <property type="match status" value="1"/>
</dbReference>
<evidence type="ECO:0000256" key="9">
    <source>
        <dbReference type="ARBA" id="ARBA00023264"/>
    </source>
</evidence>
<dbReference type="Proteomes" id="UP000294599">
    <property type="component" value="Unassembled WGS sequence"/>
</dbReference>
<feature type="transmembrane region" description="Helical" evidence="10">
    <location>
        <begin position="146"/>
        <end position="165"/>
    </location>
</feature>
<keyword evidence="4 10" id="KW-0812">Transmembrane</keyword>
<comment type="subcellular location">
    <subcellularLocation>
        <location evidence="10">Cell membrane</location>
        <topology evidence="10">Multi-pass membrane protein</topology>
    </subcellularLocation>
</comment>
<keyword evidence="9 10" id="KW-1208">Phospholipid metabolism</keyword>
<dbReference type="InterPro" id="IPR003811">
    <property type="entry name" value="G3P_acylTferase_PlsY"/>
</dbReference>
<dbReference type="EMBL" id="SMAF01000003">
    <property type="protein sequence ID" value="TCT00290.1"/>
    <property type="molecule type" value="Genomic_DNA"/>
</dbReference>
<keyword evidence="5 10" id="KW-1133">Transmembrane helix</keyword>
<protein>
    <recommendedName>
        <fullName evidence="10">Glycerol-3-phosphate acyltransferase</fullName>
    </recommendedName>
    <alternativeName>
        <fullName evidence="10">Acyl-PO4 G3P acyltransferase</fullName>
    </alternativeName>
    <alternativeName>
        <fullName evidence="10">Acyl-phosphate--glycerol-3-phosphate acyltransferase</fullName>
    </alternativeName>
    <alternativeName>
        <fullName evidence="10">G3P acyltransferase</fullName>
        <shortName evidence="10">GPAT</shortName>
        <ecNumber evidence="10">2.3.1.275</ecNumber>
    </alternativeName>
    <alternativeName>
        <fullName evidence="10">Lysophosphatidic acid synthase</fullName>
        <shortName evidence="10">LPA synthase</shortName>
    </alternativeName>
</protein>
<reference evidence="11 12" key="1">
    <citation type="submission" date="2019-03" db="EMBL/GenBank/DDBJ databases">
        <title>Genomic Encyclopedia of Type Strains, Phase IV (KMG-IV): sequencing the most valuable type-strain genomes for metagenomic binning, comparative biology and taxonomic classification.</title>
        <authorList>
            <person name="Goeker M."/>
        </authorList>
    </citation>
    <scope>NUCLEOTIDE SEQUENCE [LARGE SCALE GENOMIC DNA]</scope>
    <source>
        <strain evidence="11 12">DSM 21944</strain>
    </source>
</reference>
<dbReference type="PANTHER" id="PTHR30309:SF0">
    <property type="entry name" value="GLYCEROL-3-PHOSPHATE ACYLTRANSFERASE-RELATED"/>
    <property type="match status" value="1"/>
</dbReference>
<evidence type="ECO:0000256" key="2">
    <source>
        <dbReference type="ARBA" id="ARBA00022516"/>
    </source>
</evidence>
<organism evidence="11 12">
    <name type="scientific">Pseudofulvimonas gallinarii</name>
    <dbReference type="NCBI Taxonomy" id="634155"/>
    <lineage>
        <taxon>Bacteria</taxon>
        <taxon>Pseudomonadati</taxon>
        <taxon>Pseudomonadota</taxon>
        <taxon>Gammaproteobacteria</taxon>
        <taxon>Lysobacterales</taxon>
        <taxon>Rhodanobacteraceae</taxon>
        <taxon>Pseudofulvimonas</taxon>
    </lineage>
</organism>
<comment type="caution">
    <text evidence="11">The sequence shown here is derived from an EMBL/GenBank/DDBJ whole genome shotgun (WGS) entry which is preliminary data.</text>
</comment>
<evidence type="ECO:0000313" key="12">
    <source>
        <dbReference type="Proteomes" id="UP000294599"/>
    </source>
</evidence>
<comment type="catalytic activity">
    <reaction evidence="10">
        <text>an acyl phosphate + sn-glycerol 3-phosphate = a 1-acyl-sn-glycero-3-phosphate + phosphate</text>
        <dbReference type="Rhea" id="RHEA:34075"/>
        <dbReference type="ChEBI" id="CHEBI:43474"/>
        <dbReference type="ChEBI" id="CHEBI:57597"/>
        <dbReference type="ChEBI" id="CHEBI:57970"/>
        <dbReference type="ChEBI" id="CHEBI:59918"/>
        <dbReference type="EC" id="2.3.1.275"/>
    </reaction>
</comment>
<feature type="transmembrane region" description="Helical" evidence="10">
    <location>
        <begin position="171"/>
        <end position="186"/>
    </location>
</feature>
<name>A0A4R3LJ53_9GAMM</name>
<keyword evidence="6 10" id="KW-0443">Lipid metabolism</keyword>
<comment type="subunit">
    <text evidence="10">Probably interacts with PlsX.</text>
</comment>
<dbReference type="AlphaFoldDB" id="A0A4R3LJ53"/>
<evidence type="ECO:0000256" key="5">
    <source>
        <dbReference type="ARBA" id="ARBA00022989"/>
    </source>
</evidence>
<evidence type="ECO:0000256" key="3">
    <source>
        <dbReference type="ARBA" id="ARBA00022679"/>
    </source>
</evidence>
<dbReference type="GO" id="GO:0005886">
    <property type="term" value="C:plasma membrane"/>
    <property type="evidence" value="ECO:0007669"/>
    <property type="project" value="UniProtKB-SubCell"/>
</dbReference>
<dbReference type="SMART" id="SM01207">
    <property type="entry name" value="G3P_acyltransf"/>
    <property type="match status" value="1"/>
</dbReference>
<dbReference type="Pfam" id="PF02660">
    <property type="entry name" value="G3P_acyltransf"/>
    <property type="match status" value="1"/>
</dbReference>
<comment type="pathway">
    <text evidence="10">Lipid metabolism; phospholipid metabolism.</text>
</comment>
<keyword evidence="12" id="KW-1185">Reference proteome</keyword>
<evidence type="ECO:0000256" key="10">
    <source>
        <dbReference type="HAMAP-Rule" id="MF_01043"/>
    </source>
</evidence>
<keyword evidence="2 10" id="KW-0444">Lipid biosynthesis</keyword>
<comment type="function">
    <text evidence="10">Catalyzes the transfer of an acyl group from acyl-phosphate (acyl-PO(4)) to glycerol-3-phosphate (G3P) to form lysophosphatidic acid (LPA). This enzyme utilizes acyl-phosphate as fatty acyl donor, but not acyl-CoA or acyl-ACP.</text>
</comment>
<dbReference type="EC" id="2.3.1.275" evidence="10"/>